<proteinExistence type="predicted"/>
<evidence type="ECO:0000313" key="2">
    <source>
        <dbReference type="EMBL" id="SDH04726.1"/>
    </source>
</evidence>
<organism evidence="2 3">
    <name type="scientific">Lentzea fradiae</name>
    <dbReference type="NCBI Taxonomy" id="200378"/>
    <lineage>
        <taxon>Bacteria</taxon>
        <taxon>Bacillati</taxon>
        <taxon>Actinomycetota</taxon>
        <taxon>Actinomycetes</taxon>
        <taxon>Pseudonocardiales</taxon>
        <taxon>Pseudonocardiaceae</taxon>
        <taxon>Lentzea</taxon>
    </lineage>
</organism>
<feature type="non-terminal residue" evidence="2">
    <location>
        <position position="30"/>
    </location>
</feature>
<gene>
    <name evidence="2" type="ORF">SAMN05216553_11530</name>
</gene>
<sequence length="30" mass="3306">MRQGSLFDLEAEPSLAPLAPRRTQLGHGAW</sequence>
<dbReference type="AlphaFoldDB" id="A0A1G7Z886"/>
<dbReference type="Proteomes" id="UP000199623">
    <property type="component" value="Unassembled WGS sequence"/>
</dbReference>
<protein>
    <submittedName>
        <fullName evidence="2">Uncharacterized protein</fullName>
    </submittedName>
</protein>
<accession>A0A1G7Z886</accession>
<evidence type="ECO:0000313" key="3">
    <source>
        <dbReference type="Proteomes" id="UP000199623"/>
    </source>
</evidence>
<keyword evidence="3" id="KW-1185">Reference proteome</keyword>
<reference evidence="3" key="1">
    <citation type="submission" date="2016-10" db="EMBL/GenBank/DDBJ databases">
        <authorList>
            <person name="Varghese N."/>
            <person name="Submissions S."/>
        </authorList>
    </citation>
    <scope>NUCLEOTIDE SEQUENCE [LARGE SCALE GENOMIC DNA]</scope>
    <source>
        <strain evidence="3">CGMCC 4.3506</strain>
    </source>
</reference>
<evidence type="ECO:0000256" key="1">
    <source>
        <dbReference type="SAM" id="MobiDB-lite"/>
    </source>
</evidence>
<feature type="region of interest" description="Disordered" evidence="1">
    <location>
        <begin position="1"/>
        <end position="30"/>
    </location>
</feature>
<dbReference type="EMBL" id="FNCC01000015">
    <property type="protein sequence ID" value="SDH04726.1"/>
    <property type="molecule type" value="Genomic_DNA"/>
</dbReference>
<name>A0A1G7Z886_9PSEU</name>